<organism evidence="2 3">
    <name type="scientific">Methanobacterium formicicum (strain DSM 3637 / PP1)</name>
    <dbReference type="NCBI Taxonomy" id="1204725"/>
    <lineage>
        <taxon>Archaea</taxon>
        <taxon>Methanobacteriati</taxon>
        <taxon>Methanobacteriota</taxon>
        <taxon>Methanomada group</taxon>
        <taxon>Methanobacteria</taxon>
        <taxon>Methanobacteriales</taxon>
        <taxon>Methanobacteriaceae</taxon>
        <taxon>Methanobacterium</taxon>
    </lineage>
</organism>
<dbReference type="PANTHER" id="PTHR42983:SF1">
    <property type="entry name" value="IRON-MOLYBDENUM PROTEIN"/>
    <property type="match status" value="1"/>
</dbReference>
<dbReference type="InterPro" id="IPR036105">
    <property type="entry name" value="DiNase_FeMo-co_biosyn_sf"/>
</dbReference>
<evidence type="ECO:0000313" key="3">
    <source>
        <dbReference type="Proteomes" id="UP000007360"/>
    </source>
</evidence>
<reference evidence="2 3" key="1">
    <citation type="journal article" date="2012" name="J. Bacteriol.">
        <title>Draft genome sequence of Methanobacterium formicicum DSM 3637, an archaebacterium isolated from the methane producer amoeba Pelomyxa palustris.</title>
        <authorList>
            <person name="Gutierrez G."/>
        </authorList>
    </citation>
    <scope>NUCLEOTIDE SEQUENCE [LARGE SCALE GENOMIC DNA]</scope>
    <source>
        <strain evidence="3">DSM 3637 / PP1</strain>
    </source>
</reference>
<dbReference type="Pfam" id="PF02579">
    <property type="entry name" value="Nitro_FeMo-Co"/>
    <property type="match status" value="1"/>
</dbReference>
<evidence type="ECO:0000259" key="1">
    <source>
        <dbReference type="Pfam" id="PF02579"/>
    </source>
</evidence>
<dbReference type="PATRIC" id="fig|1204725.3.peg.1884"/>
<dbReference type="InterPro" id="IPR003731">
    <property type="entry name" value="Di-Nase_FeMo-co_biosynth"/>
</dbReference>
<dbReference type="AlphaFoldDB" id="K2QYL8"/>
<evidence type="ECO:0000313" key="2">
    <source>
        <dbReference type="EMBL" id="EKF85353.1"/>
    </source>
</evidence>
<keyword evidence="3" id="KW-1185">Reference proteome</keyword>
<dbReference type="Gene3D" id="3.30.420.130">
    <property type="entry name" value="Dinitrogenase iron-molybdenum cofactor biosynthesis domain"/>
    <property type="match status" value="1"/>
</dbReference>
<dbReference type="CDD" id="cd00851">
    <property type="entry name" value="MTH1175"/>
    <property type="match status" value="1"/>
</dbReference>
<dbReference type="Proteomes" id="UP000007360">
    <property type="component" value="Unassembled WGS sequence"/>
</dbReference>
<sequence>MKIAIASNGVNLDSQASPVLGRCSHLIMVDGEDRDFKEIKVIPNPAVNEGGGAGIKTARIMGNEKVDVIISGSVGPNAFEVLKQLEITMYKMVPGTVEENLTLMLQDKLEKLNPSAPRGRGMGNGKFRGR</sequence>
<feature type="domain" description="Dinitrogenase iron-molybdenum cofactor biosynthesis" evidence="1">
    <location>
        <begin position="13"/>
        <end position="104"/>
    </location>
</feature>
<proteinExistence type="predicted"/>
<dbReference type="OrthoDB" id="25911at2157"/>
<dbReference type="PANTHER" id="PTHR42983">
    <property type="entry name" value="DINITROGENASE IRON-MOLYBDENUM COFACTOR PROTEIN-RELATED"/>
    <property type="match status" value="1"/>
</dbReference>
<comment type="caution">
    <text evidence="2">The sequence shown here is derived from an EMBL/GenBank/DDBJ whole genome shotgun (WGS) entry which is preliminary data.</text>
</comment>
<dbReference type="EMBL" id="AMPO01000008">
    <property type="protein sequence ID" value="EKF85353.1"/>
    <property type="molecule type" value="Genomic_DNA"/>
</dbReference>
<accession>K2QYL8</accession>
<dbReference type="SUPFAM" id="SSF53146">
    <property type="entry name" value="Nitrogenase accessory factor-like"/>
    <property type="match status" value="1"/>
</dbReference>
<dbReference type="InterPro" id="IPR033913">
    <property type="entry name" value="MTH1175_dom"/>
</dbReference>
<protein>
    <recommendedName>
        <fullName evidence="1">Dinitrogenase iron-molybdenum cofactor biosynthesis domain-containing protein</fullName>
    </recommendedName>
</protein>
<dbReference type="RefSeq" id="WP_004031260.1">
    <property type="nucleotide sequence ID" value="NZ_AMPO01000008.1"/>
</dbReference>
<name>K2QYL8_METFP</name>
<gene>
    <name evidence="2" type="ORF">A994_09356</name>
</gene>